<feature type="transmembrane region" description="Helical" evidence="6">
    <location>
        <begin position="459"/>
        <end position="478"/>
    </location>
</feature>
<feature type="transmembrane region" description="Helical" evidence="6">
    <location>
        <begin position="76"/>
        <end position="99"/>
    </location>
</feature>
<keyword evidence="3 6" id="KW-0812">Transmembrane</keyword>
<dbReference type="Proteomes" id="UP000275069">
    <property type="component" value="Chromosome"/>
</dbReference>
<comment type="subcellular location">
    <subcellularLocation>
        <location evidence="1">Cell membrane</location>
        <topology evidence="1">Multi-pass membrane protein</topology>
    </subcellularLocation>
</comment>
<feature type="transmembrane region" description="Helical" evidence="6">
    <location>
        <begin position="220"/>
        <end position="241"/>
    </location>
</feature>
<proteinExistence type="predicted"/>
<feature type="transmembrane region" description="Helical" evidence="6">
    <location>
        <begin position="105"/>
        <end position="128"/>
    </location>
</feature>
<feature type="transmembrane region" description="Helical" evidence="6">
    <location>
        <begin position="348"/>
        <end position="370"/>
    </location>
</feature>
<dbReference type="Gene3D" id="1.20.1740.10">
    <property type="entry name" value="Amino acid/polyamine transporter I"/>
    <property type="match status" value="1"/>
</dbReference>
<dbReference type="GO" id="GO:0005886">
    <property type="term" value="C:plasma membrane"/>
    <property type="evidence" value="ECO:0007669"/>
    <property type="project" value="UniProtKB-SubCell"/>
</dbReference>
<evidence type="ECO:0000256" key="1">
    <source>
        <dbReference type="ARBA" id="ARBA00004651"/>
    </source>
</evidence>
<dbReference type="PANTHER" id="PTHR42770:SF11">
    <property type="entry name" value="INNER MEMBRANE TRANSPORT PROTEIN YBAT"/>
    <property type="match status" value="1"/>
</dbReference>
<evidence type="ECO:0000256" key="2">
    <source>
        <dbReference type="ARBA" id="ARBA00022475"/>
    </source>
</evidence>
<dbReference type="GO" id="GO:0022857">
    <property type="term" value="F:transmembrane transporter activity"/>
    <property type="evidence" value="ECO:0007669"/>
    <property type="project" value="InterPro"/>
</dbReference>
<dbReference type="PIRSF" id="PIRSF006060">
    <property type="entry name" value="AA_transporter"/>
    <property type="match status" value="1"/>
</dbReference>
<evidence type="ECO:0000313" key="8">
    <source>
        <dbReference type="Proteomes" id="UP000275069"/>
    </source>
</evidence>
<gene>
    <name evidence="7" type="ORF">D7I44_12855</name>
</gene>
<keyword evidence="4 6" id="KW-1133">Transmembrane helix</keyword>
<feature type="transmembrane region" description="Helical" evidence="6">
    <location>
        <begin position="149"/>
        <end position="175"/>
    </location>
</feature>
<feature type="transmembrane region" description="Helical" evidence="6">
    <location>
        <begin position="256"/>
        <end position="274"/>
    </location>
</feature>
<evidence type="ECO:0000256" key="6">
    <source>
        <dbReference type="SAM" id="Phobius"/>
    </source>
</evidence>
<sequence length="530" mass="53578">MRQGVGSVSSGVPQSRSAGNARATLRCHALSVTAHDTPDRLVALGRAIARPPVVAGVEQNSPMAGLERRTVGFVDVLAQSIGAVAPAAGTATVPALIAVQAGSGVLIAVAAAWLLAICVAATLNQFALRIAAPGSLYTFTTKGLGAGPGFAAASGLLVGYGFIAMFGVVGAAYFLQNFLSALTGAWAAGPWVTVALLVGVGAVCFGVLRRGIRLSSRVTLVIELASLVVILALLAIVLSRLDAAQLAAPFTARPPAFGGLVAGTAVALTAFVGFESAASLGREAARPFLTVPRTIRWTVLGVGAVYLLSAYTQLAGAGAFGIGFDGGQAVARLASDTDAAAVGTLLDLGLAASFTACAIASLTALARAVFTLGREGVLPRAVGRIEPLRKTPYRALAVVIPITVAVPLALHAVGWSPWQSLEFLIVVSAAGYITAYVLATVALPAFLRRIGESSLRTDLVAGIAAVGLTGVLITYLVVMVPGEPVAVAVVGGLAVLAALAYLYLRTARSRALARAGLFDHTTSSDLLGGS</sequence>
<dbReference type="Pfam" id="PF13520">
    <property type="entry name" value="AA_permease_2"/>
    <property type="match status" value="1"/>
</dbReference>
<protein>
    <submittedName>
        <fullName evidence="7">APC family permease</fullName>
    </submittedName>
</protein>
<evidence type="ECO:0000256" key="3">
    <source>
        <dbReference type="ARBA" id="ARBA00022692"/>
    </source>
</evidence>
<reference evidence="7 8" key="1">
    <citation type="submission" date="2018-09" db="EMBL/GenBank/DDBJ databases">
        <title>Genome sequencing of strain 2DFW10M-5.</title>
        <authorList>
            <person name="Heo J."/>
            <person name="Kim S.-J."/>
            <person name="Kwon S.-W."/>
        </authorList>
    </citation>
    <scope>NUCLEOTIDE SEQUENCE [LARGE SCALE GENOMIC DNA]</scope>
    <source>
        <strain evidence="7 8">2DFW10M-5</strain>
    </source>
</reference>
<accession>A0A387BJP2</accession>
<feature type="transmembrane region" description="Helical" evidence="6">
    <location>
        <begin position="187"/>
        <end position="208"/>
    </location>
</feature>
<keyword evidence="8" id="KW-1185">Reference proteome</keyword>
<dbReference type="KEGG" id="gry:D7I44_12855"/>
<dbReference type="PANTHER" id="PTHR42770">
    <property type="entry name" value="AMINO ACID TRANSPORTER-RELATED"/>
    <property type="match status" value="1"/>
</dbReference>
<dbReference type="InterPro" id="IPR050367">
    <property type="entry name" value="APC_superfamily"/>
</dbReference>
<feature type="transmembrane region" description="Helical" evidence="6">
    <location>
        <begin position="295"/>
        <end position="314"/>
    </location>
</feature>
<feature type="transmembrane region" description="Helical" evidence="6">
    <location>
        <begin position="423"/>
        <end position="447"/>
    </location>
</feature>
<organism evidence="7 8">
    <name type="scientific">Gryllotalpicola protaetiae</name>
    <dbReference type="NCBI Taxonomy" id="2419771"/>
    <lineage>
        <taxon>Bacteria</taxon>
        <taxon>Bacillati</taxon>
        <taxon>Actinomycetota</taxon>
        <taxon>Actinomycetes</taxon>
        <taxon>Micrococcales</taxon>
        <taxon>Microbacteriaceae</taxon>
        <taxon>Gryllotalpicola</taxon>
    </lineage>
</organism>
<evidence type="ECO:0000313" key="7">
    <source>
        <dbReference type="EMBL" id="AYG04325.1"/>
    </source>
</evidence>
<dbReference type="OrthoDB" id="3790922at2"/>
<evidence type="ECO:0000256" key="4">
    <source>
        <dbReference type="ARBA" id="ARBA00022989"/>
    </source>
</evidence>
<feature type="transmembrane region" description="Helical" evidence="6">
    <location>
        <begin position="484"/>
        <end position="504"/>
    </location>
</feature>
<keyword evidence="5 6" id="KW-0472">Membrane</keyword>
<dbReference type="InterPro" id="IPR002293">
    <property type="entry name" value="AA/rel_permease1"/>
</dbReference>
<keyword evidence="2" id="KW-1003">Cell membrane</keyword>
<evidence type="ECO:0000256" key="5">
    <source>
        <dbReference type="ARBA" id="ARBA00023136"/>
    </source>
</evidence>
<dbReference type="EMBL" id="CP032624">
    <property type="protein sequence ID" value="AYG04325.1"/>
    <property type="molecule type" value="Genomic_DNA"/>
</dbReference>
<dbReference type="AlphaFoldDB" id="A0A387BJP2"/>
<name>A0A387BJP2_9MICO</name>
<feature type="transmembrane region" description="Helical" evidence="6">
    <location>
        <begin position="391"/>
        <end position="411"/>
    </location>
</feature>